<dbReference type="Proteomes" id="UP001327957">
    <property type="component" value="Unassembled WGS sequence"/>
</dbReference>
<comment type="caution">
    <text evidence="1">The sequence shown here is derived from an EMBL/GenBank/DDBJ whole genome shotgun (WGS) entry which is preliminary data.</text>
</comment>
<reference evidence="1 2" key="1">
    <citation type="submission" date="2023-04" db="EMBL/GenBank/DDBJ databases">
        <title>Colletotrichum tabacum stain YC1 causing leaf anthracnose on Nicotiana tabacum(L.) cv.</title>
        <authorList>
            <person name="Ji Z."/>
            <person name="Wang M."/>
            <person name="Zhang J."/>
            <person name="Wang N."/>
            <person name="Zhou Z."/>
        </authorList>
    </citation>
    <scope>NUCLEOTIDE SEQUENCE [LARGE SCALE GENOMIC DNA]</scope>
    <source>
        <strain evidence="1 2">YC1</strain>
    </source>
</reference>
<keyword evidence="2" id="KW-1185">Reference proteome</keyword>
<name>A0AAV9T3A4_9PEZI</name>
<accession>A0AAV9T3A4</accession>
<gene>
    <name evidence="1" type="ORF">QIS74_09147</name>
</gene>
<dbReference type="EMBL" id="JASAOK010000044">
    <property type="protein sequence ID" value="KAK6213145.1"/>
    <property type="molecule type" value="Genomic_DNA"/>
</dbReference>
<evidence type="ECO:0000313" key="2">
    <source>
        <dbReference type="Proteomes" id="UP001327957"/>
    </source>
</evidence>
<proteinExistence type="predicted"/>
<sequence>MANFLDLPPELRSVIYHAYVAVDGGYICDTNGFIEGKLKQADGKPICMALLFTCRLVAREMHGLALRVNTITFSTLSGNPGLRDLASKFDFLLHCVNNLRQKLVAKMGKYITQEAYDELRDMYPQFTPLLDALRARGSLPPLARGPYGEAPSVFRRFIQDVLDVTYSFDKRAIREIGVYSPSIGHYVSDMHALCIARCSIDPWIIPSRYDMQQLQLMVLNDADCEPTMSRHDGSEWRFSAAAAAIYFVQSLPDTIRRHLRRLVLLEDREALAYPESHGYGLIPLCKENPLLHVERRVNLWRNVFQPGLLKETPRQRYQLREESTQPGMESLNSCVVTRNVAPWIVEAHELVPAGMPASSYSLLLDGDPVPQLTSRIFQSIVQRDVAWQEAWTMSVDQDRIPGLTSVSRRSWEGDCRVCYFFEALPQAMKDMASGNSIVRCNFDAGEPMDAEKLRIEHHHWNEDNWTRKWREHDPLFWNTEPPLPSWMDLLKENFHHFTIRPGNRTHGEWRRFFGQWC</sequence>
<evidence type="ECO:0000313" key="1">
    <source>
        <dbReference type="EMBL" id="KAK6213145.1"/>
    </source>
</evidence>
<protein>
    <submittedName>
        <fullName evidence="1">Uncharacterized protein</fullName>
    </submittedName>
</protein>
<dbReference type="AlphaFoldDB" id="A0AAV9T3A4"/>
<organism evidence="1 2">
    <name type="scientific">Colletotrichum tabaci</name>
    <dbReference type="NCBI Taxonomy" id="1209068"/>
    <lineage>
        <taxon>Eukaryota</taxon>
        <taxon>Fungi</taxon>
        <taxon>Dikarya</taxon>
        <taxon>Ascomycota</taxon>
        <taxon>Pezizomycotina</taxon>
        <taxon>Sordariomycetes</taxon>
        <taxon>Hypocreomycetidae</taxon>
        <taxon>Glomerellales</taxon>
        <taxon>Glomerellaceae</taxon>
        <taxon>Colletotrichum</taxon>
        <taxon>Colletotrichum destructivum species complex</taxon>
    </lineage>
</organism>